<evidence type="ECO:0000313" key="10">
    <source>
        <dbReference type="EMBL" id="PIP23618.1"/>
    </source>
</evidence>
<feature type="transmembrane region" description="Helical" evidence="8">
    <location>
        <begin position="23"/>
        <end position="42"/>
    </location>
</feature>
<dbReference type="GO" id="GO:0005886">
    <property type="term" value="C:plasma membrane"/>
    <property type="evidence" value="ECO:0007669"/>
    <property type="project" value="UniProtKB-SubCell"/>
</dbReference>
<keyword evidence="7 8" id="KW-0472">Membrane</keyword>
<dbReference type="Pfam" id="PF13231">
    <property type="entry name" value="PMT_2"/>
    <property type="match status" value="1"/>
</dbReference>
<sequence length="593" mass="67404">MIFVENHSIQKKEGFLSLNYADAIPVLLLILILAIATFFRLYQLDSLPPGLFQDVAFNGISALDSLEKNEFKMSYKGDEGLFIYLVALSFSIFGASIWSIKIVAAVIGILTVVGLYLFAKELFSLTNDKLSSEIIALVSSFLLAISSWHTNFSRLGFRAILLPFVLVFSFYFLFKGFRRKKVLDYIVSGIFLGLGFYTYTAYRVIILLLPATIFFLFLIYRDKKEEKQFAPLATYCLLTIALVVLPFGIYFLQNPDQFFVRAADVSIFKQESPLGALFSNLIKYLGMFNFSGDPTWQHNYPGSTQLFWPVGILFLIGFSFSIKEVIAAVKNKNYPLLYLHGSLLSWFFIFLLPGVLSYGAPSSLRTIGIIPIVFIFAAEGGWFLYNYLIYELPRLKGRGIPSGKFFCGLSLLPRPQGILPQNKKENYKNLLILASVIFLLIAGIAEFKKYFIDWGRSQELENTFLTYQLKIGEYLNSLAPDVQKYVIADYILVDNLGRQVPFLNFPELAQGPFFIEKAWMFNHPNDPPKEPTIYLTPEALDKINTNGELSIYKSGKVVIVPLFHYPDFLEKISEKFPGGKIENHNGVWSYEIN</sequence>
<dbReference type="InterPro" id="IPR050297">
    <property type="entry name" value="LipidA_mod_glycosyltrf_83"/>
</dbReference>
<dbReference type="GO" id="GO:0010041">
    <property type="term" value="P:response to iron(III) ion"/>
    <property type="evidence" value="ECO:0007669"/>
    <property type="project" value="TreeGrafter"/>
</dbReference>
<evidence type="ECO:0000256" key="3">
    <source>
        <dbReference type="ARBA" id="ARBA00022676"/>
    </source>
</evidence>
<organism evidence="10 11">
    <name type="scientific">Candidatus Nealsonbacteria bacterium CG23_combo_of_CG06-09_8_20_14_all_38_19</name>
    <dbReference type="NCBI Taxonomy" id="1974721"/>
    <lineage>
        <taxon>Bacteria</taxon>
        <taxon>Candidatus Nealsoniibacteriota</taxon>
    </lineage>
</organism>
<feature type="transmembrane region" description="Helical" evidence="8">
    <location>
        <begin position="336"/>
        <end position="356"/>
    </location>
</feature>
<feature type="transmembrane region" description="Helical" evidence="8">
    <location>
        <begin position="104"/>
        <end position="123"/>
    </location>
</feature>
<accession>A0A2G9YWK1</accession>
<dbReference type="EMBL" id="PCRP01000036">
    <property type="protein sequence ID" value="PIP23618.1"/>
    <property type="molecule type" value="Genomic_DNA"/>
</dbReference>
<reference evidence="10 11" key="1">
    <citation type="submission" date="2017-09" db="EMBL/GenBank/DDBJ databases">
        <title>Depth-based differentiation of microbial function through sediment-hosted aquifers and enrichment of novel symbionts in the deep terrestrial subsurface.</title>
        <authorList>
            <person name="Probst A.J."/>
            <person name="Ladd B."/>
            <person name="Jarett J.K."/>
            <person name="Geller-Mcgrath D.E."/>
            <person name="Sieber C.M."/>
            <person name="Emerson J.B."/>
            <person name="Anantharaman K."/>
            <person name="Thomas B.C."/>
            <person name="Malmstrom R."/>
            <person name="Stieglmeier M."/>
            <person name="Klingl A."/>
            <person name="Woyke T."/>
            <person name="Ryan C.M."/>
            <person name="Banfield J.F."/>
        </authorList>
    </citation>
    <scope>NUCLEOTIDE SEQUENCE [LARGE SCALE GENOMIC DNA]</scope>
    <source>
        <strain evidence="10">CG23_combo_of_CG06-09_8_20_14_all_38_19</strain>
    </source>
</reference>
<keyword evidence="4" id="KW-0808">Transferase</keyword>
<proteinExistence type="predicted"/>
<evidence type="ECO:0000256" key="8">
    <source>
        <dbReference type="SAM" id="Phobius"/>
    </source>
</evidence>
<keyword evidence="2" id="KW-1003">Cell membrane</keyword>
<dbReference type="GO" id="GO:0009103">
    <property type="term" value="P:lipopolysaccharide biosynthetic process"/>
    <property type="evidence" value="ECO:0007669"/>
    <property type="project" value="UniProtKB-ARBA"/>
</dbReference>
<dbReference type="GO" id="GO:0016763">
    <property type="term" value="F:pentosyltransferase activity"/>
    <property type="evidence" value="ECO:0007669"/>
    <property type="project" value="TreeGrafter"/>
</dbReference>
<evidence type="ECO:0000259" key="9">
    <source>
        <dbReference type="Pfam" id="PF13231"/>
    </source>
</evidence>
<comment type="subcellular location">
    <subcellularLocation>
        <location evidence="1">Cell membrane</location>
        <topology evidence="1">Multi-pass membrane protein</topology>
    </subcellularLocation>
</comment>
<keyword evidence="3" id="KW-0328">Glycosyltransferase</keyword>
<evidence type="ECO:0000256" key="1">
    <source>
        <dbReference type="ARBA" id="ARBA00004651"/>
    </source>
</evidence>
<feature type="transmembrane region" description="Helical" evidence="8">
    <location>
        <begin position="368"/>
        <end position="388"/>
    </location>
</feature>
<dbReference type="PANTHER" id="PTHR33908">
    <property type="entry name" value="MANNOSYLTRANSFERASE YKCB-RELATED"/>
    <property type="match status" value="1"/>
</dbReference>
<evidence type="ECO:0000256" key="6">
    <source>
        <dbReference type="ARBA" id="ARBA00022989"/>
    </source>
</evidence>
<keyword evidence="6 8" id="KW-1133">Transmembrane helix</keyword>
<name>A0A2G9YWK1_9BACT</name>
<evidence type="ECO:0000256" key="7">
    <source>
        <dbReference type="ARBA" id="ARBA00023136"/>
    </source>
</evidence>
<feature type="transmembrane region" description="Helical" evidence="8">
    <location>
        <begin position="430"/>
        <end position="447"/>
    </location>
</feature>
<feature type="transmembrane region" description="Helical" evidence="8">
    <location>
        <begin position="232"/>
        <end position="252"/>
    </location>
</feature>
<comment type="caution">
    <text evidence="10">The sequence shown here is derived from an EMBL/GenBank/DDBJ whole genome shotgun (WGS) entry which is preliminary data.</text>
</comment>
<dbReference type="Proteomes" id="UP000230273">
    <property type="component" value="Unassembled WGS sequence"/>
</dbReference>
<feature type="transmembrane region" description="Helical" evidence="8">
    <location>
        <begin position="81"/>
        <end position="98"/>
    </location>
</feature>
<gene>
    <name evidence="10" type="ORF">COX36_02300</name>
</gene>
<keyword evidence="5 8" id="KW-0812">Transmembrane</keyword>
<evidence type="ECO:0000256" key="4">
    <source>
        <dbReference type="ARBA" id="ARBA00022679"/>
    </source>
</evidence>
<evidence type="ECO:0000256" key="5">
    <source>
        <dbReference type="ARBA" id="ARBA00022692"/>
    </source>
</evidence>
<feature type="domain" description="Glycosyltransferase RgtA/B/C/D-like" evidence="9">
    <location>
        <begin position="82"/>
        <end position="248"/>
    </location>
</feature>
<evidence type="ECO:0000256" key="2">
    <source>
        <dbReference type="ARBA" id="ARBA00022475"/>
    </source>
</evidence>
<feature type="transmembrane region" description="Helical" evidence="8">
    <location>
        <begin position="155"/>
        <end position="174"/>
    </location>
</feature>
<evidence type="ECO:0000313" key="11">
    <source>
        <dbReference type="Proteomes" id="UP000230273"/>
    </source>
</evidence>
<feature type="transmembrane region" description="Helical" evidence="8">
    <location>
        <begin position="306"/>
        <end position="329"/>
    </location>
</feature>
<dbReference type="PANTHER" id="PTHR33908:SF3">
    <property type="entry name" value="UNDECAPRENYL PHOSPHATE-ALPHA-4-AMINO-4-DEOXY-L-ARABINOSE ARABINOSYL TRANSFERASE"/>
    <property type="match status" value="1"/>
</dbReference>
<feature type="transmembrane region" description="Helical" evidence="8">
    <location>
        <begin position="204"/>
        <end position="220"/>
    </location>
</feature>
<dbReference type="AlphaFoldDB" id="A0A2G9YWK1"/>
<dbReference type="InterPro" id="IPR038731">
    <property type="entry name" value="RgtA/B/C-like"/>
</dbReference>
<protein>
    <recommendedName>
        <fullName evidence="9">Glycosyltransferase RgtA/B/C/D-like domain-containing protein</fullName>
    </recommendedName>
</protein>